<dbReference type="Pfam" id="PF18986">
    <property type="entry name" value="DUF5719"/>
    <property type="match status" value="1"/>
</dbReference>
<dbReference type="InterPro" id="IPR043777">
    <property type="entry name" value="DUF5719"/>
</dbReference>
<organism evidence="1 2">
    <name type="scientific">Pseudokineococcus marinus</name>
    <dbReference type="NCBI Taxonomy" id="351215"/>
    <lineage>
        <taxon>Bacteria</taxon>
        <taxon>Bacillati</taxon>
        <taxon>Actinomycetota</taxon>
        <taxon>Actinomycetes</taxon>
        <taxon>Kineosporiales</taxon>
        <taxon>Kineosporiaceae</taxon>
        <taxon>Pseudokineococcus</taxon>
    </lineage>
</organism>
<dbReference type="RefSeq" id="WP_171204417.1">
    <property type="nucleotide sequence ID" value="NZ_JABEMA010000470.1"/>
</dbReference>
<evidence type="ECO:0000313" key="2">
    <source>
        <dbReference type="Proteomes" id="UP000555552"/>
    </source>
</evidence>
<keyword evidence="2" id="KW-1185">Reference proteome</keyword>
<dbReference type="Proteomes" id="UP000555552">
    <property type="component" value="Unassembled WGS sequence"/>
</dbReference>
<protein>
    <submittedName>
        <fullName evidence="1">Uncharacterized protein</fullName>
    </submittedName>
</protein>
<reference evidence="1 2" key="1">
    <citation type="submission" date="2020-05" db="EMBL/GenBank/DDBJ databases">
        <title>MicrobeNet Type strains.</title>
        <authorList>
            <person name="Nicholson A.C."/>
        </authorList>
    </citation>
    <scope>NUCLEOTIDE SEQUENCE [LARGE SCALE GENOMIC DNA]</scope>
    <source>
        <strain evidence="1 2">JCM 14547</strain>
    </source>
</reference>
<dbReference type="AlphaFoldDB" id="A0A849BN13"/>
<feature type="non-terminal residue" evidence="1">
    <location>
        <position position="1"/>
    </location>
</feature>
<dbReference type="EMBL" id="JABEMA010000470">
    <property type="protein sequence ID" value="NNH24699.1"/>
    <property type="molecule type" value="Genomic_DNA"/>
</dbReference>
<evidence type="ECO:0000313" key="1">
    <source>
        <dbReference type="EMBL" id="NNH24699.1"/>
    </source>
</evidence>
<proteinExistence type="predicted"/>
<sequence length="408" mass="37990">VDGTVAAAGSGGAAAVSATGVAGEAAPSLAALATTVTPDGDLQGVAAATCPAPTSDAWLLGGATDAGASTRLVLVNTGSTAAEVGVEVLTEDGVEQPAAGQGVTVPAGQRTELLVEGLVSGAEALAVHVTSTGGSVAPSLVVTRLAGLVPRGVEVVAPAAAPALAQVVPGVATEGRSTAVLRLAVPGSEPADVEWDVLADDAGAEVAADLSAGAAVPAGTVVDVPLGGLPAGSAAVAIRSDVPVVASVVLERLSGAQEAGPADLAVAPATDPLSVGAALALPAAAAGLTSAVLLTNASEELATLSLAAVAPDGARADAVEVDLAPRATARAPASLLDGAAGLLVTDVDAPGATTAADGGEDGPSGGVHAALVLSAGAPAGAVAVAVPSAVPAAAGSTPVLVAAPGRWP</sequence>
<name>A0A849BN13_9ACTN</name>
<accession>A0A849BN13</accession>
<comment type="caution">
    <text evidence="1">The sequence shown here is derived from an EMBL/GenBank/DDBJ whole genome shotgun (WGS) entry which is preliminary data.</text>
</comment>
<gene>
    <name evidence="1" type="ORF">HLB09_16720</name>
</gene>